<dbReference type="Proteomes" id="UP000295388">
    <property type="component" value="Unassembled WGS sequence"/>
</dbReference>
<dbReference type="Gene3D" id="3.10.450.50">
    <property type="match status" value="1"/>
</dbReference>
<sequence length="126" mass="14530">MAELEATVRRMMTAFDQKDWDTIRTLTTEDAQGVDEVSRRWLRGAKEIDAYYAELSPLMGAISSELNDVHELDWGDTGLVTCWLEQDYEFDGRQQHVSSPTTVVLRKAEDQWQIALMHTIPLPEEE</sequence>
<dbReference type="Pfam" id="PF13474">
    <property type="entry name" value="SnoaL_3"/>
    <property type="match status" value="1"/>
</dbReference>
<keyword evidence="3" id="KW-1185">Reference proteome</keyword>
<protein>
    <submittedName>
        <fullName evidence="2">Ketosteroid isomerase-like protein</fullName>
    </submittedName>
</protein>
<dbReference type="InterPro" id="IPR032710">
    <property type="entry name" value="NTF2-like_dom_sf"/>
</dbReference>
<accession>A0A4V3C6E7</accession>
<dbReference type="GO" id="GO:0016853">
    <property type="term" value="F:isomerase activity"/>
    <property type="evidence" value="ECO:0007669"/>
    <property type="project" value="UniProtKB-KW"/>
</dbReference>
<dbReference type="AlphaFoldDB" id="A0A4V3C6E7"/>
<dbReference type="SUPFAM" id="SSF54427">
    <property type="entry name" value="NTF2-like"/>
    <property type="match status" value="1"/>
</dbReference>
<dbReference type="EMBL" id="SNWQ01000032">
    <property type="protein sequence ID" value="TDO33468.1"/>
    <property type="molecule type" value="Genomic_DNA"/>
</dbReference>
<dbReference type="InterPro" id="IPR037401">
    <property type="entry name" value="SnoaL-like"/>
</dbReference>
<gene>
    <name evidence="2" type="ORF">EV643_1323</name>
</gene>
<proteinExistence type="predicted"/>
<dbReference type="RefSeq" id="WP_166665741.1">
    <property type="nucleotide sequence ID" value="NZ_SNWQ01000032.1"/>
</dbReference>
<evidence type="ECO:0000313" key="3">
    <source>
        <dbReference type="Proteomes" id="UP000295388"/>
    </source>
</evidence>
<name>A0A4V3C6E7_9ACTN</name>
<keyword evidence="2" id="KW-0413">Isomerase</keyword>
<evidence type="ECO:0000313" key="2">
    <source>
        <dbReference type="EMBL" id="TDO33468.1"/>
    </source>
</evidence>
<feature type="domain" description="SnoaL-like" evidence="1">
    <location>
        <begin position="5"/>
        <end position="118"/>
    </location>
</feature>
<organism evidence="2 3">
    <name type="scientific">Kribbella caucasensis</name>
    <dbReference type="NCBI Taxonomy" id="2512215"/>
    <lineage>
        <taxon>Bacteria</taxon>
        <taxon>Bacillati</taxon>
        <taxon>Actinomycetota</taxon>
        <taxon>Actinomycetes</taxon>
        <taxon>Propionibacteriales</taxon>
        <taxon>Kribbellaceae</taxon>
        <taxon>Kribbella</taxon>
    </lineage>
</organism>
<dbReference type="CDD" id="cd00531">
    <property type="entry name" value="NTF2_like"/>
    <property type="match status" value="1"/>
</dbReference>
<comment type="caution">
    <text evidence="2">The sequence shown here is derived from an EMBL/GenBank/DDBJ whole genome shotgun (WGS) entry which is preliminary data.</text>
</comment>
<evidence type="ECO:0000259" key="1">
    <source>
        <dbReference type="Pfam" id="PF13474"/>
    </source>
</evidence>
<reference evidence="2 3" key="1">
    <citation type="submission" date="2019-03" db="EMBL/GenBank/DDBJ databases">
        <title>Genomic Encyclopedia of Type Strains, Phase III (KMG-III): the genomes of soil and plant-associated and newly described type strains.</title>
        <authorList>
            <person name="Whitman W."/>
        </authorList>
    </citation>
    <scope>NUCLEOTIDE SEQUENCE [LARGE SCALE GENOMIC DNA]</scope>
    <source>
        <strain evidence="2 3">VKM Ac-2527</strain>
    </source>
</reference>